<protein>
    <recommendedName>
        <fullName evidence="3">Elongation factor Ts, mitochondrial</fullName>
        <shortName evidence="3">EF-Ts</shortName>
        <shortName evidence="3">EF-TsMt</shortName>
    </recommendedName>
</protein>
<dbReference type="PANTHER" id="PTHR11741:SF0">
    <property type="entry name" value="ELONGATION FACTOR TS, MITOCHONDRIAL"/>
    <property type="match status" value="1"/>
</dbReference>
<evidence type="ECO:0000256" key="3">
    <source>
        <dbReference type="HAMAP-Rule" id="MF_03135"/>
    </source>
</evidence>
<accession>A0A3S1BN65</accession>
<dbReference type="GO" id="GO:0003746">
    <property type="term" value="F:translation elongation factor activity"/>
    <property type="evidence" value="ECO:0007669"/>
    <property type="project" value="UniProtKB-UniRule"/>
</dbReference>
<dbReference type="InterPro" id="IPR036402">
    <property type="entry name" value="EF-Ts_dimer_sf"/>
</dbReference>
<evidence type="ECO:0000256" key="2">
    <source>
        <dbReference type="ARBA" id="ARBA00022917"/>
    </source>
</evidence>
<comment type="caution">
    <text evidence="5">The sequence shown here is derived from an EMBL/GenBank/DDBJ whole genome shotgun (WGS) entry which is preliminary data.</text>
</comment>
<dbReference type="EMBL" id="RQTK01001298">
    <property type="protein sequence ID" value="RUS70950.1"/>
    <property type="molecule type" value="Genomic_DNA"/>
</dbReference>
<dbReference type="OrthoDB" id="277235at2759"/>
<evidence type="ECO:0000256" key="1">
    <source>
        <dbReference type="ARBA" id="ARBA00022768"/>
    </source>
</evidence>
<proteinExistence type="inferred from homology"/>
<comment type="function">
    <text evidence="3">Associates with the EF-Tu.GDP complex and induces the exchange of GDP to GTP. It remains bound to the aminoacyl-tRNA.EF-Tu.GTP complex up to the GTP hydrolysis stage on the ribosome.</text>
</comment>
<dbReference type="Proteomes" id="UP000271974">
    <property type="component" value="Unassembled WGS sequence"/>
</dbReference>
<evidence type="ECO:0000313" key="6">
    <source>
        <dbReference type="Proteomes" id="UP000271974"/>
    </source>
</evidence>
<feature type="domain" description="Translation elongation factor EFTs/EF1B dimerisation" evidence="4">
    <location>
        <begin position="15"/>
        <end position="245"/>
    </location>
</feature>
<reference evidence="5 6" key="1">
    <citation type="submission" date="2019-01" db="EMBL/GenBank/DDBJ databases">
        <title>A draft genome assembly of the solar-powered sea slug Elysia chlorotica.</title>
        <authorList>
            <person name="Cai H."/>
            <person name="Li Q."/>
            <person name="Fang X."/>
            <person name="Li J."/>
            <person name="Curtis N.E."/>
            <person name="Altenburger A."/>
            <person name="Shibata T."/>
            <person name="Feng M."/>
            <person name="Maeda T."/>
            <person name="Schwartz J.A."/>
            <person name="Shigenobu S."/>
            <person name="Lundholm N."/>
            <person name="Nishiyama T."/>
            <person name="Yang H."/>
            <person name="Hasebe M."/>
            <person name="Li S."/>
            <person name="Pierce S.K."/>
            <person name="Wang J."/>
        </authorList>
    </citation>
    <scope>NUCLEOTIDE SEQUENCE [LARGE SCALE GENOMIC DNA]</scope>
    <source>
        <strain evidence="5">EC2010</strain>
        <tissue evidence="5">Whole organism of an adult</tissue>
    </source>
</reference>
<keyword evidence="3" id="KW-0496">Mitochondrion</keyword>
<dbReference type="PANTHER" id="PTHR11741">
    <property type="entry name" value="ELONGATION FACTOR TS"/>
    <property type="match status" value="1"/>
</dbReference>
<dbReference type="GO" id="GO:0005739">
    <property type="term" value="C:mitochondrion"/>
    <property type="evidence" value="ECO:0007669"/>
    <property type="project" value="UniProtKB-SubCell"/>
</dbReference>
<comment type="subcellular location">
    <subcellularLocation>
        <location evidence="3">Mitochondrion</location>
    </subcellularLocation>
</comment>
<dbReference type="InterPro" id="IPR001816">
    <property type="entry name" value="Transl_elong_EFTs/EF1B"/>
</dbReference>
<dbReference type="SUPFAM" id="SSF54713">
    <property type="entry name" value="Elongation factor Ts (EF-Ts), dimerisation domain"/>
    <property type="match status" value="1"/>
</dbReference>
<dbReference type="Gene3D" id="3.30.479.20">
    <property type="entry name" value="Elongation factor Ts, dimerisation domain"/>
    <property type="match status" value="2"/>
</dbReference>
<organism evidence="5 6">
    <name type="scientific">Elysia chlorotica</name>
    <name type="common">Eastern emerald elysia</name>
    <name type="synonym">Sea slug</name>
    <dbReference type="NCBI Taxonomy" id="188477"/>
    <lineage>
        <taxon>Eukaryota</taxon>
        <taxon>Metazoa</taxon>
        <taxon>Spiralia</taxon>
        <taxon>Lophotrochozoa</taxon>
        <taxon>Mollusca</taxon>
        <taxon>Gastropoda</taxon>
        <taxon>Heterobranchia</taxon>
        <taxon>Euthyneura</taxon>
        <taxon>Panpulmonata</taxon>
        <taxon>Sacoglossa</taxon>
        <taxon>Placobranchoidea</taxon>
        <taxon>Plakobranchidae</taxon>
        <taxon>Elysia</taxon>
    </lineage>
</organism>
<gene>
    <name evidence="5" type="ORF">EGW08_021295</name>
</gene>
<name>A0A3S1BN65_ELYCH</name>
<comment type="similarity">
    <text evidence="3">Belongs to the EF-Ts family.</text>
</comment>
<dbReference type="InterPro" id="IPR018101">
    <property type="entry name" value="Transl_elong_Ts_CS"/>
</dbReference>
<dbReference type="InterPro" id="IPR014039">
    <property type="entry name" value="Transl_elong_EFTs/EF1B_dimer"/>
</dbReference>
<keyword evidence="1 3" id="KW-0251">Elongation factor</keyword>
<dbReference type="STRING" id="188477.A0A3S1BN65"/>
<keyword evidence="2 3" id="KW-0648">Protein biosynthesis</keyword>
<keyword evidence="6" id="KW-1185">Reference proteome</keyword>
<dbReference type="HAMAP" id="MF_00050">
    <property type="entry name" value="EF_Ts"/>
    <property type="match status" value="1"/>
</dbReference>
<evidence type="ECO:0000313" key="5">
    <source>
        <dbReference type="EMBL" id="RUS70950.1"/>
    </source>
</evidence>
<dbReference type="GO" id="GO:0070125">
    <property type="term" value="P:mitochondrial translational elongation"/>
    <property type="evidence" value="ECO:0007669"/>
    <property type="project" value="TreeGrafter"/>
</dbReference>
<dbReference type="Pfam" id="PF00889">
    <property type="entry name" value="EF_TS"/>
    <property type="match status" value="1"/>
</dbReference>
<dbReference type="AlphaFoldDB" id="A0A3S1BN65"/>
<evidence type="ECO:0000259" key="4">
    <source>
        <dbReference type="Pfam" id="PF00889"/>
    </source>
</evidence>
<sequence>MSQGLVAVLADKKHATMLEVNCETDFVAKNEKFIAMVSKLVEECSGYLQGSQESELSLSKADLDQIQSSEQGTLADIVSLNIGNLGENMSLRRAVFLRAGENNILSAYVHPSGGDAAGKRLLMGKYGSVLELVPPPADFSRESLSTLGRELCQHIVGMNPRTVGEYSPSLKVKHSVSSLQGSSVDEAVDQGYHSESGSAEDGDQKSQTELLQQDFLLDSSMCVGELLESYGGPSVARFRRFACGEELEGDGEQ</sequence>
<dbReference type="PROSITE" id="PS01127">
    <property type="entry name" value="EF_TS_2"/>
    <property type="match status" value="1"/>
</dbReference>